<protein>
    <submittedName>
        <fullName evidence="2">Antirestriction protein</fullName>
    </submittedName>
</protein>
<dbReference type="HOGENOM" id="CLU_3194472_0_0_2"/>
<dbReference type="PATRIC" id="fig|1434106.5.peg.445"/>
<dbReference type="AlphaFoldDB" id="A0A0E3R0S0"/>
<feature type="compositionally biased region" description="Basic residues" evidence="1">
    <location>
        <begin position="9"/>
        <end position="23"/>
    </location>
</feature>
<organism evidence="2 3">
    <name type="scientific">Methanosarcina barkeri 227</name>
    <dbReference type="NCBI Taxonomy" id="1434106"/>
    <lineage>
        <taxon>Archaea</taxon>
        <taxon>Methanobacteriati</taxon>
        <taxon>Methanobacteriota</taxon>
        <taxon>Stenosarchaea group</taxon>
        <taxon>Methanomicrobia</taxon>
        <taxon>Methanosarcinales</taxon>
        <taxon>Methanosarcinaceae</taxon>
        <taxon>Methanosarcina</taxon>
    </lineage>
</organism>
<feature type="region of interest" description="Disordered" evidence="1">
    <location>
        <begin position="1"/>
        <end position="23"/>
    </location>
</feature>
<evidence type="ECO:0000313" key="2">
    <source>
        <dbReference type="EMBL" id="AKB56888.1"/>
    </source>
</evidence>
<evidence type="ECO:0000256" key="1">
    <source>
        <dbReference type="SAM" id="MobiDB-lite"/>
    </source>
</evidence>
<dbReference type="Proteomes" id="UP000033079">
    <property type="component" value="Chromosome"/>
</dbReference>
<reference evidence="2 3" key="1">
    <citation type="submission" date="2014-07" db="EMBL/GenBank/DDBJ databases">
        <title>Methanogenic archaea and the global carbon cycle.</title>
        <authorList>
            <person name="Henriksen J.R."/>
            <person name="Luke J."/>
            <person name="Reinhart S."/>
            <person name="Benedict M.N."/>
            <person name="Youngblut N.D."/>
            <person name="Metcalf M.E."/>
            <person name="Whitaker R.J."/>
            <person name="Metcalf W.W."/>
        </authorList>
    </citation>
    <scope>NUCLEOTIDE SEQUENCE [LARGE SCALE GENOMIC DNA]</scope>
    <source>
        <strain evidence="2 3">227</strain>
    </source>
</reference>
<name>A0A0E3R0S0_METBA</name>
<dbReference type="KEGG" id="mbar:MSBR2_0372"/>
<sequence length="45" mass="5141">MENVNGKIVKGKRVKGKRVKGKRVKSTFIRQKTVIGSYKQYCPDS</sequence>
<evidence type="ECO:0000313" key="3">
    <source>
        <dbReference type="Proteomes" id="UP000033079"/>
    </source>
</evidence>
<dbReference type="EMBL" id="CP009530">
    <property type="protein sequence ID" value="AKB56888.1"/>
    <property type="molecule type" value="Genomic_DNA"/>
</dbReference>
<accession>A0A0E3R0S0</accession>
<proteinExistence type="predicted"/>
<gene>
    <name evidence="2" type="ORF">MSBR2_0372</name>
</gene>